<dbReference type="OrthoDB" id="384217at2"/>
<evidence type="ECO:0000313" key="5">
    <source>
        <dbReference type="EMBL" id="KAB3532794.1"/>
    </source>
</evidence>
<accession>A0A6I0EZR6</accession>
<dbReference type="PANTHER" id="PTHR43228:SF1">
    <property type="entry name" value="TWO-COMPONENT RESPONSE REGULATOR ARR22"/>
    <property type="match status" value="1"/>
</dbReference>
<organism evidence="5 6">
    <name type="scientific">Alkaliphilus pronyensis</name>
    <dbReference type="NCBI Taxonomy" id="1482732"/>
    <lineage>
        <taxon>Bacteria</taxon>
        <taxon>Bacillati</taxon>
        <taxon>Bacillota</taxon>
        <taxon>Clostridia</taxon>
        <taxon>Peptostreptococcales</taxon>
        <taxon>Natronincolaceae</taxon>
        <taxon>Alkaliphilus</taxon>
    </lineage>
</organism>
<dbReference type="CDD" id="cd17536">
    <property type="entry name" value="REC_YesN-like"/>
    <property type="match status" value="1"/>
</dbReference>
<dbReference type="GO" id="GO:0000160">
    <property type="term" value="P:phosphorelay signal transduction system"/>
    <property type="evidence" value="ECO:0007669"/>
    <property type="project" value="InterPro"/>
</dbReference>
<evidence type="ECO:0000259" key="4">
    <source>
        <dbReference type="PROSITE" id="PS50110"/>
    </source>
</evidence>
<evidence type="ECO:0000256" key="3">
    <source>
        <dbReference type="PROSITE-ProRule" id="PRU00169"/>
    </source>
</evidence>
<dbReference type="Proteomes" id="UP000432715">
    <property type="component" value="Unassembled WGS sequence"/>
</dbReference>
<dbReference type="InterPro" id="IPR018745">
    <property type="entry name" value="MpsC"/>
</dbReference>
<dbReference type="EMBL" id="WBZC01000046">
    <property type="protein sequence ID" value="KAB3532794.1"/>
    <property type="molecule type" value="Genomic_DNA"/>
</dbReference>
<evidence type="ECO:0000313" key="6">
    <source>
        <dbReference type="Proteomes" id="UP000432715"/>
    </source>
</evidence>
<proteinExistence type="predicted"/>
<keyword evidence="6" id="KW-1185">Reference proteome</keyword>
<evidence type="ECO:0000256" key="1">
    <source>
        <dbReference type="ARBA" id="ARBA00018672"/>
    </source>
</evidence>
<comment type="caution">
    <text evidence="5">The sequence shown here is derived from an EMBL/GenBank/DDBJ whole genome shotgun (WGS) entry which is preliminary data.</text>
</comment>
<dbReference type="InterPro" id="IPR011006">
    <property type="entry name" value="CheY-like_superfamily"/>
</dbReference>
<dbReference type="SMART" id="SM00448">
    <property type="entry name" value="REC"/>
    <property type="match status" value="1"/>
</dbReference>
<feature type="modified residue" description="4-aspartylphosphate" evidence="3">
    <location>
        <position position="61"/>
    </location>
</feature>
<sequence length="258" mass="29826">MTNKNNVLSNLRVLYVEDEEATKYEMIKLLKRRIGKLYTAENGVEGIEAFKENNPHIVITDLKMPIMDGLEMIRNIRKMGYTSSIIITSALSDTETIIEAVEVGIVKYVVKPINPMELIHTMEKVGREIFKNKMKETVIEDNILLSKEEKLIIEKKIKSEVAHFIKVHSGKGPKDVQVFIEGDVLEIKAFNTLTNLEQHLISNNRNHSMVEYNRRLFYLEGINGLEERVKEILKNQVKVIDIIIDCRRDIDRLTFSIL</sequence>
<evidence type="ECO:0000256" key="2">
    <source>
        <dbReference type="ARBA" id="ARBA00024867"/>
    </source>
</evidence>
<dbReference type="SUPFAM" id="SSF52172">
    <property type="entry name" value="CheY-like"/>
    <property type="match status" value="1"/>
</dbReference>
<dbReference type="RefSeq" id="WP_151861792.1">
    <property type="nucleotide sequence ID" value="NZ_WBZC01000046.1"/>
</dbReference>
<feature type="domain" description="Response regulatory" evidence="4">
    <location>
        <begin position="12"/>
        <end position="126"/>
    </location>
</feature>
<dbReference type="InterPro" id="IPR001789">
    <property type="entry name" value="Sig_transdc_resp-reg_receiver"/>
</dbReference>
<dbReference type="PANTHER" id="PTHR43228">
    <property type="entry name" value="TWO-COMPONENT RESPONSE REGULATOR"/>
    <property type="match status" value="1"/>
</dbReference>
<keyword evidence="3" id="KW-0597">Phosphoprotein</keyword>
<protein>
    <recommendedName>
        <fullName evidence="1">Stage 0 sporulation protein A homolog</fullName>
    </recommendedName>
</protein>
<dbReference type="AlphaFoldDB" id="A0A6I0EZR6"/>
<reference evidence="5 6" key="1">
    <citation type="submission" date="2019-10" db="EMBL/GenBank/DDBJ databases">
        <title>Alkaliphilus serpentinus sp. nov. and Alkaliphilus pronyensis sp. nov., two novel anaerobic alkaliphilic species isolated from the serpentinized-hosted hydrothermal field of the Prony Bay (New Caledonia).</title>
        <authorList>
            <person name="Postec A."/>
        </authorList>
    </citation>
    <scope>NUCLEOTIDE SEQUENCE [LARGE SCALE GENOMIC DNA]</scope>
    <source>
        <strain evidence="5 6">LacV</strain>
    </source>
</reference>
<dbReference type="Pfam" id="PF10057">
    <property type="entry name" value="MpsC"/>
    <property type="match status" value="1"/>
</dbReference>
<dbReference type="PROSITE" id="PS50110">
    <property type="entry name" value="RESPONSE_REGULATORY"/>
    <property type="match status" value="1"/>
</dbReference>
<dbReference type="Gene3D" id="3.40.50.2300">
    <property type="match status" value="1"/>
</dbReference>
<name>A0A6I0EZR6_9FIRM</name>
<dbReference type="InterPro" id="IPR052048">
    <property type="entry name" value="ST_Response_Regulator"/>
</dbReference>
<gene>
    <name evidence="5" type="ORF">F8154_11535</name>
</gene>
<dbReference type="Pfam" id="PF00072">
    <property type="entry name" value="Response_reg"/>
    <property type="match status" value="1"/>
</dbReference>
<comment type="function">
    <text evidence="2">May play the central regulatory role in sporulation. It may be an element of the effector pathway responsible for the activation of sporulation genes in response to nutritional stress. Spo0A may act in concert with spo0H (a sigma factor) to control the expression of some genes that are critical to the sporulation process.</text>
</comment>